<sequence length="713" mass="78924">MSALIPASRVAGRRILKSATLKGQKHARRAAVDLPTVSSSAWSRKITTTSATSNGHGLQAVLVKDVVTPGNTDALSDVPRRPLPLSMQQTAARLADTLELLEGEIGGNPEWSRRIESALEELGSGLSRKGRLAVYGSPESGFRTVVTTLLADPLTQSDEARKAILDRANEEIGETFVTSYGDSVGRDVNGLVVDSPWLRDAAVDVHEVTTRDTSRAISTLLESDVVLLVLDPVRLLDTPEITAILSDLLGKPDVYFIVNGEIESNGLRDVGASLDQEQARRVTRKLLEDQLRSSRSAFGLAEKAAQEKIVFLSTHKALRSMDALRSTLTVGETIALNSSEHAFAKFREEYLESNLGAVSAGLLGDIRAVRERADISGGVYEGTYAWLAESASRYILRNLADVLDETREIEALCAQHADLLSRKRQELRRDTFTSGEAIKEEMDRAKRGVEEVLRKRLVWWKVMSWRVDMVAEEVGREVEERWAVELTQKLAFEAGRLQAIQKNLNAKMFDVLSNFSPETSAQRAPNTAHPYHSPLFLNRLQRLAFENDITPTSLLNPVLARRNQLLRFSVPMLQARAHKMTWTTISLSFLFSSAAWTTAVPLELITHSTGLAAGLLGSLASVRWGVGLWAKAQKKFWQDWSRVEEGLEEDLGGDLERLLGQVEGVGLAGLKGVQEMVVRRQKRADKVDVALRQLEFTEDRDVRHDEVVERVTA</sequence>
<evidence type="ECO:0000259" key="1">
    <source>
        <dbReference type="Pfam" id="PF23868"/>
    </source>
</evidence>
<comment type="caution">
    <text evidence="2">The sequence shown here is derived from an EMBL/GenBank/DDBJ whole genome shotgun (WGS) entry which is preliminary data.</text>
</comment>
<name>A0A8K0NTL8_9TREE</name>
<dbReference type="AlphaFoldDB" id="A0A8K0NTL8"/>
<dbReference type="EMBL" id="JABELV010000004">
    <property type="protein sequence ID" value="KAG7575345.1"/>
    <property type="molecule type" value="Genomic_DNA"/>
</dbReference>
<dbReference type="Proteomes" id="UP000812966">
    <property type="component" value="Unassembled WGS sequence"/>
</dbReference>
<dbReference type="OrthoDB" id="5319015at2759"/>
<evidence type="ECO:0000313" key="2">
    <source>
        <dbReference type="EMBL" id="KAG7575345.1"/>
    </source>
</evidence>
<dbReference type="PANTHER" id="PTHR38644:SF1">
    <property type="entry name" value="EXPRESSED PROTEIN"/>
    <property type="match status" value="1"/>
</dbReference>
<protein>
    <recommendedName>
        <fullName evidence="1">Mmc1 C-terminal domain-containing protein</fullName>
    </recommendedName>
</protein>
<feature type="domain" description="Mmc1 C-terminal" evidence="1">
    <location>
        <begin position="441"/>
        <end position="639"/>
    </location>
</feature>
<reference evidence="2" key="1">
    <citation type="submission" date="2020-04" db="EMBL/GenBank/DDBJ databases">
        <title>Analysis of mating type loci in Filobasidium floriforme.</title>
        <authorList>
            <person name="Nowrousian M."/>
        </authorList>
    </citation>
    <scope>NUCLEOTIDE SEQUENCE</scope>
    <source>
        <strain evidence="2">CBS 6242</strain>
    </source>
</reference>
<proteinExistence type="predicted"/>
<dbReference type="Pfam" id="PF23868">
    <property type="entry name" value="Mmc1_C"/>
    <property type="match status" value="1"/>
</dbReference>
<dbReference type="PANTHER" id="PTHR38644">
    <property type="entry name" value="EXPRESSED PROTEIN"/>
    <property type="match status" value="1"/>
</dbReference>
<accession>A0A8K0NTL8</accession>
<gene>
    <name evidence="2" type="ORF">FFLO_00335</name>
</gene>
<organism evidence="2 3">
    <name type="scientific">Filobasidium floriforme</name>
    <dbReference type="NCBI Taxonomy" id="5210"/>
    <lineage>
        <taxon>Eukaryota</taxon>
        <taxon>Fungi</taxon>
        <taxon>Dikarya</taxon>
        <taxon>Basidiomycota</taxon>
        <taxon>Agaricomycotina</taxon>
        <taxon>Tremellomycetes</taxon>
        <taxon>Filobasidiales</taxon>
        <taxon>Filobasidiaceae</taxon>
        <taxon>Filobasidium</taxon>
    </lineage>
</organism>
<evidence type="ECO:0000313" key="3">
    <source>
        <dbReference type="Proteomes" id="UP000812966"/>
    </source>
</evidence>
<dbReference type="InterPro" id="IPR056196">
    <property type="entry name" value="Mmc1_C"/>
</dbReference>
<keyword evidence="3" id="KW-1185">Reference proteome</keyword>